<dbReference type="Proteomes" id="UP000013827">
    <property type="component" value="Unassembled WGS sequence"/>
</dbReference>
<evidence type="ECO:0000256" key="1">
    <source>
        <dbReference type="SAM" id="Phobius"/>
    </source>
</evidence>
<reference evidence="3" key="1">
    <citation type="journal article" date="2013" name="Nature">
        <title>Pan genome of the phytoplankton Emiliania underpins its global distribution.</title>
        <authorList>
            <person name="Read B.A."/>
            <person name="Kegel J."/>
            <person name="Klute M.J."/>
            <person name="Kuo A."/>
            <person name="Lefebvre S.C."/>
            <person name="Maumus F."/>
            <person name="Mayer C."/>
            <person name="Miller J."/>
            <person name="Monier A."/>
            <person name="Salamov A."/>
            <person name="Young J."/>
            <person name="Aguilar M."/>
            <person name="Claverie J.M."/>
            <person name="Frickenhaus S."/>
            <person name="Gonzalez K."/>
            <person name="Herman E.K."/>
            <person name="Lin Y.C."/>
            <person name="Napier J."/>
            <person name="Ogata H."/>
            <person name="Sarno A.F."/>
            <person name="Shmutz J."/>
            <person name="Schroeder D."/>
            <person name="de Vargas C."/>
            <person name="Verret F."/>
            <person name="von Dassow P."/>
            <person name="Valentin K."/>
            <person name="Van de Peer Y."/>
            <person name="Wheeler G."/>
            <person name="Dacks J.B."/>
            <person name="Delwiche C.F."/>
            <person name="Dyhrman S.T."/>
            <person name="Glockner G."/>
            <person name="John U."/>
            <person name="Richards T."/>
            <person name="Worden A.Z."/>
            <person name="Zhang X."/>
            <person name="Grigoriev I.V."/>
            <person name="Allen A.E."/>
            <person name="Bidle K."/>
            <person name="Borodovsky M."/>
            <person name="Bowler C."/>
            <person name="Brownlee C."/>
            <person name="Cock J.M."/>
            <person name="Elias M."/>
            <person name="Gladyshev V.N."/>
            <person name="Groth M."/>
            <person name="Guda C."/>
            <person name="Hadaegh A."/>
            <person name="Iglesias-Rodriguez M.D."/>
            <person name="Jenkins J."/>
            <person name="Jones B.M."/>
            <person name="Lawson T."/>
            <person name="Leese F."/>
            <person name="Lindquist E."/>
            <person name="Lobanov A."/>
            <person name="Lomsadze A."/>
            <person name="Malik S.B."/>
            <person name="Marsh M.E."/>
            <person name="Mackinder L."/>
            <person name="Mock T."/>
            <person name="Mueller-Roeber B."/>
            <person name="Pagarete A."/>
            <person name="Parker M."/>
            <person name="Probert I."/>
            <person name="Quesneville H."/>
            <person name="Raines C."/>
            <person name="Rensing S.A."/>
            <person name="Riano-Pachon D.M."/>
            <person name="Richier S."/>
            <person name="Rokitta S."/>
            <person name="Shiraiwa Y."/>
            <person name="Soanes D.M."/>
            <person name="van der Giezen M."/>
            <person name="Wahlund T.M."/>
            <person name="Williams B."/>
            <person name="Wilson W."/>
            <person name="Wolfe G."/>
            <person name="Wurch L.L."/>
        </authorList>
    </citation>
    <scope>NUCLEOTIDE SEQUENCE</scope>
</reference>
<protein>
    <submittedName>
        <fullName evidence="2">Uncharacterized protein</fullName>
    </submittedName>
</protein>
<accession>A0A0D3KF94</accession>
<keyword evidence="3" id="KW-1185">Reference proteome</keyword>
<dbReference type="KEGG" id="ehx:EMIHUDRAFT_228600"/>
<proteinExistence type="predicted"/>
<dbReference type="GeneID" id="17279699"/>
<reference evidence="2" key="2">
    <citation type="submission" date="2024-10" db="UniProtKB">
        <authorList>
            <consortium name="EnsemblProtists"/>
        </authorList>
    </citation>
    <scope>IDENTIFICATION</scope>
</reference>
<feature type="transmembrane region" description="Helical" evidence="1">
    <location>
        <begin position="80"/>
        <end position="101"/>
    </location>
</feature>
<evidence type="ECO:0000313" key="2">
    <source>
        <dbReference type="EnsemblProtists" id="EOD34429"/>
    </source>
</evidence>
<dbReference type="HOGENOM" id="CLU_1869008_0_0_1"/>
<keyword evidence="1" id="KW-0472">Membrane</keyword>
<keyword evidence="1" id="KW-0812">Transmembrane</keyword>
<dbReference type="RefSeq" id="XP_005786858.1">
    <property type="nucleotide sequence ID" value="XM_005786801.1"/>
</dbReference>
<sequence>MGGLREGWIEKNIRTKKRRREEPAEDAGRFRIPVCFAAVGVSPFFGSGSRLGSAGVVLDLLRIFATIQLFVPSEAETLHAFLYLATFGVAGALITALAALVTNKAVQAKLEAGAGGPGVTGAVTDQQQQNRVGAGPQ</sequence>
<organism evidence="2 3">
    <name type="scientific">Emiliania huxleyi (strain CCMP1516)</name>
    <dbReference type="NCBI Taxonomy" id="280463"/>
    <lineage>
        <taxon>Eukaryota</taxon>
        <taxon>Haptista</taxon>
        <taxon>Haptophyta</taxon>
        <taxon>Prymnesiophyceae</taxon>
        <taxon>Isochrysidales</taxon>
        <taxon>Noelaerhabdaceae</taxon>
        <taxon>Emiliania</taxon>
    </lineage>
</organism>
<dbReference type="AlphaFoldDB" id="A0A0D3KF94"/>
<keyword evidence="1" id="KW-1133">Transmembrane helix</keyword>
<dbReference type="EnsemblProtists" id="EOD34429">
    <property type="protein sequence ID" value="EOD34429"/>
    <property type="gene ID" value="EMIHUDRAFT_228600"/>
</dbReference>
<evidence type="ECO:0000313" key="3">
    <source>
        <dbReference type="Proteomes" id="UP000013827"/>
    </source>
</evidence>
<dbReference type="PaxDb" id="2903-EOD34429"/>
<name>A0A0D3KF94_EMIH1</name>